<proteinExistence type="inferred from homology"/>
<feature type="domain" description="Stealth protein CR1 conserved region 1" evidence="6">
    <location>
        <begin position="117"/>
        <end position="141"/>
    </location>
</feature>
<organism evidence="9 10">
    <name type="scientific">Dissophora globulifera</name>
    <dbReference type="NCBI Taxonomy" id="979702"/>
    <lineage>
        <taxon>Eukaryota</taxon>
        <taxon>Fungi</taxon>
        <taxon>Fungi incertae sedis</taxon>
        <taxon>Mucoromycota</taxon>
        <taxon>Mortierellomycotina</taxon>
        <taxon>Mortierellomycetes</taxon>
        <taxon>Mortierellales</taxon>
        <taxon>Mortierellaceae</taxon>
        <taxon>Dissophora</taxon>
    </lineage>
</organism>
<dbReference type="AlphaFoldDB" id="A0A9P6UTJ8"/>
<comment type="similarity">
    <text evidence="1">Belongs to the stealth family.</text>
</comment>
<dbReference type="Pfam" id="PF17103">
    <property type="entry name" value="Stealth_CR4"/>
    <property type="match status" value="1"/>
</dbReference>
<evidence type="ECO:0000259" key="6">
    <source>
        <dbReference type="Pfam" id="PF17101"/>
    </source>
</evidence>
<dbReference type="InterPro" id="IPR031356">
    <property type="entry name" value="Stealth_CR4"/>
</dbReference>
<dbReference type="Pfam" id="PF17102">
    <property type="entry name" value="Stealth_CR3"/>
    <property type="match status" value="1"/>
</dbReference>
<evidence type="ECO:0000256" key="4">
    <source>
        <dbReference type="SAM" id="Phobius"/>
    </source>
</evidence>
<feature type="region of interest" description="Disordered" evidence="3">
    <location>
        <begin position="149"/>
        <end position="179"/>
    </location>
</feature>
<keyword evidence="4" id="KW-0812">Transmembrane</keyword>
<evidence type="ECO:0000256" key="2">
    <source>
        <dbReference type="ARBA" id="ARBA00022679"/>
    </source>
</evidence>
<name>A0A9P6UTJ8_9FUNG</name>
<dbReference type="InterPro" id="IPR047141">
    <property type="entry name" value="Stealth"/>
</dbReference>
<evidence type="ECO:0000256" key="3">
    <source>
        <dbReference type="SAM" id="MobiDB-lite"/>
    </source>
</evidence>
<reference evidence="9" key="1">
    <citation type="journal article" date="2020" name="Fungal Divers.">
        <title>Resolving the Mortierellaceae phylogeny through synthesis of multi-gene phylogenetics and phylogenomics.</title>
        <authorList>
            <person name="Vandepol N."/>
            <person name="Liber J."/>
            <person name="Desiro A."/>
            <person name="Na H."/>
            <person name="Kennedy M."/>
            <person name="Barry K."/>
            <person name="Grigoriev I.V."/>
            <person name="Miller A.N."/>
            <person name="O'Donnell K."/>
            <person name="Stajich J.E."/>
            <person name="Bonito G."/>
        </authorList>
    </citation>
    <scope>NUCLEOTIDE SEQUENCE</scope>
    <source>
        <strain evidence="9">REB-010B</strain>
    </source>
</reference>
<feature type="transmembrane region" description="Helical" evidence="4">
    <location>
        <begin position="21"/>
        <end position="44"/>
    </location>
</feature>
<dbReference type="GO" id="GO:0016757">
    <property type="term" value="F:glycosyltransferase activity"/>
    <property type="evidence" value="ECO:0007669"/>
    <property type="project" value="UniProtKB-KW"/>
</dbReference>
<dbReference type="EMBL" id="JAAAIP010000292">
    <property type="protein sequence ID" value="KAG0320227.1"/>
    <property type="molecule type" value="Genomic_DNA"/>
</dbReference>
<feature type="domain" description="Stealth protein CR3 conserved region 3" evidence="7">
    <location>
        <begin position="357"/>
        <end position="408"/>
    </location>
</feature>
<comment type="caution">
    <text evidence="9">The sequence shown here is derived from an EMBL/GenBank/DDBJ whole genome shotgun (WGS) entry which is preliminary data.</text>
</comment>
<evidence type="ECO:0000259" key="8">
    <source>
        <dbReference type="Pfam" id="PF17103"/>
    </source>
</evidence>
<keyword evidence="4" id="KW-0472">Membrane</keyword>
<accession>A0A9P6UTJ8</accession>
<feature type="compositionally biased region" description="Polar residues" evidence="3">
    <location>
        <begin position="169"/>
        <end position="179"/>
    </location>
</feature>
<dbReference type="InterPro" id="IPR031357">
    <property type="entry name" value="Stealth_CR3"/>
</dbReference>
<feature type="domain" description="Stealth protein CR2 conserved region 2" evidence="5">
    <location>
        <begin position="180"/>
        <end position="303"/>
    </location>
</feature>
<dbReference type="InterPro" id="IPR021520">
    <property type="entry name" value="Stealth_CR2"/>
</dbReference>
<dbReference type="OrthoDB" id="263283at2759"/>
<dbReference type="Pfam" id="PF11380">
    <property type="entry name" value="Stealth_CR2"/>
    <property type="match status" value="1"/>
</dbReference>
<keyword evidence="9" id="KW-0328">Glycosyltransferase</keyword>
<dbReference type="InterPro" id="IPR031358">
    <property type="entry name" value="Stealth_CR1"/>
</dbReference>
<keyword evidence="10" id="KW-1185">Reference proteome</keyword>
<evidence type="ECO:0000259" key="5">
    <source>
        <dbReference type="Pfam" id="PF11380"/>
    </source>
</evidence>
<dbReference type="GO" id="GO:0046835">
    <property type="term" value="P:carbohydrate phosphorylation"/>
    <property type="evidence" value="ECO:0007669"/>
    <property type="project" value="TreeGrafter"/>
</dbReference>
<gene>
    <name evidence="9" type="primary">XPT1_1</name>
    <name evidence="9" type="ORF">BGZ99_004650</name>
</gene>
<evidence type="ECO:0000313" key="10">
    <source>
        <dbReference type="Proteomes" id="UP000738325"/>
    </source>
</evidence>
<evidence type="ECO:0000313" key="9">
    <source>
        <dbReference type="EMBL" id="KAG0320227.1"/>
    </source>
</evidence>
<keyword evidence="4" id="KW-1133">Transmembrane helix</keyword>
<dbReference type="Pfam" id="PF17101">
    <property type="entry name" value="Stealth_CR1"/>
    <property type="match status" value="1"/>
</dbReference>
<dbReference type="GO" id="GO:0003976">
    <property type="term" value="F:UDP-N-acetylglucosamine-lysosomal-enzyme N-acetylglucosaminephosphotransferase activity"/>
    <property type="evidence" value="ECO:0007669"/>
    <property type="project" value="TreeGrafter"/>
</dbReference>
<sequence>MAASTPIYPQRRHTYHGIRRHFKGIIIGVLLLCLTVNLIIYLAAEGPPVILEPAEPVQRRAIIVPTHLRDGRPNKYFTGTGDREKEEDLPSWIGEWFQYQRLNPSQVGDDIGLETVMDLVYTWVNGSEPELHDMKEQFKERSPMFRALKDLPDDFGRPNKVPGARPRQKVNSGDDSTTNRFRDLNELKYSIRSVAAYAQPGMFRKIHILRTEVVDPESGQTRGQVPQWMDLDKVSSSSPNREVVELVSHSKIYDNVVDNLPSFNSLSIESQMHHIPGMADIFVYLNDDVFFGKPLSIADFWTPLYGFVLHMDPLSRVQPWQPKPVEHTAEIAEWPSLQYTNSVLSKQFGARHRVYIAHIPHILSVSILEEMQATWPEEFVKTSSHRFRGEGGAHDLQVSFMLAHYVMERFRETQLTSYWRYRLDRNQDGKLDWEERQQLIRMVDQYDIMQQEKQKNMPPPGQPVNSTFPSFLKQHVERLESVDLLWTNETRYALTGMDEYPFMLSYGNLKKSSKYQEISPYLIPQVRRKCKFELDFCLGADFRNSSIGTLDASTGKGSIFERLAFTEFHCGDCLLHMVRQTSEIPGMSALMPEDWTSPQFRAVVRDLRKYNYVIGQSQFSFLQLRNGVQAQHSLARLMEERDKKTFFCVNDDIQDHRLIVERVKSAFSEFLEVRLPVASPWEKEE</sequence>
<dbReference type="GO" id="GO:0005794">
    <property type="term" value="C:Golgi apparatus"/>
    <property type="evidence" value="ECO:0007669"/>
    <property type="project" value="TreeGrafter"/>
</dbReference>
<dbReference type="PANTHER" id="PTHR24045">
    <property type="match status" value="1"/>
</dbReference>
<evidence type="ECO:0000259" key="7">
    <source>
        <dbReference type="Pfam" id="PF17102"/>
    </source>
</evidence>
<evidence type="ECO:0000256" key="1">
    <source>
        <dbReference type="ARBA" id="ARBA00007583"/>
    </source>
</evidence>
<dbReference type="PANTHER" id="PTHR24045:SF0">
    <property type="entry name" value="N-ACETYLGLUCOSAMINE-1-PHOSPHOTRANSFERASE SUBUNITS ALPHA_BETA"/>
    <property type="match status" value="1"/>
</dbReference>
<keyword evidence="2" id="KW-0808">Transferase</keyword>
<feature type="domain" description="Stealth protein CR4 conserved region 4" evidence="8">
    <location>
        <begin position="641"/>
        <end position="684"/>
    </location>
</feature>
<protein>
    <submittedName>
        <fullName evidence="9">Xanthine phosphoribosyltransferase 1</fullName>
    </submittedName>
</protein>
<dbReference type="Proteomes" id="UP000738325">
    <property type="component" value="Unassembled WGS sequence"/>
</dbReference>